<evidence type="ECO:0000256" key="3">
    <source>
        <dbReference type="ARBA" id="ARBA00022764"/>
    </source>
</evidence>
<dbReference type="Pfam" id="PF00639">
    <property type="entry name" value="Rotamase"/>
    <property type="match status" value="1"/>
</dbReference>
<keyword evidence="6 9" id="KW-0413">Isomerase</keyword>
<feature type="domain" description="PpiC" evidence="11">
    <location>
        <begin position="169"/>
        <end position="267"/>
    </location>
</feature>
<dbReference type="Pfam" id="PF09312">
    <property type="entry name" value="SurA_N"/>
    <property type="match status" value="1"/>
</dbReference>
<dbReference type="InterPro" id="IPR046357">
    <property type="entry name" value="PPIase_dom_sf"/>
</dbReference>
<evidence type="ECO:0000259" key="11">
    <source>
        <dbReference type="PROSITE" id="PS50198"/>
    </source>
</evidence>
<gene>
    <name evidence="12" type="ORF">ISQ19_04930</name>
</gene>
<accession>A0A937HI27</accession>
<evidence type="ECO:0000256" key="5">
    <source>
        <dbReference type="ARBA" id="ARBA00023186"/>
    </source>
</evidence>
<evidence type="ECO:0000313" key="12">
    <source>
        <dbReference type="EMBL" id="MBL6762025.1"/>
    </source>
</evidence>
<dbReference type="InterPro" id="IPR000297">
    <property type="entry name" value="PPIase_PpiC"/>
</dbReference>
<dbReference type="EMBL" id="JADHOK010000060">
    <property type="protein sequence ID" value="MBL6762025.1"/>
    <property type="molecule type" value="Genomic_DNA"/>
</dbReference>
<comment type="caution">
    <text evidence="12">The sequence shown here is derived from an EMBL/GenBank/DDBJ whole genome shotgun (WGS) entry which is preliminary data.</text>
</comment>
<evidence type="ECO:0000256" key="6">
    <source>
        <dbReference type="ARBA" id="ARBA00023235"/>
    </source>
</evidence>
<feature type="signal peptide" evidence="10">
    <location>
        <begin position="1"/>
        <end position="22"/>
    </location>
</feature>
<sequence length="407" mass="45548">MKLKPIYQLFIVLMLTIAPATARDVEGIAAVVNDQVISLYDVDQRVDLFFVTSGIEKNPAMIERMREQVLRALVDEKLQMQEAARVEIEIEKSEIDQRMELLAKQDNRTLDGIKEFLRESEIEEETLQAQIRAELAWNQFVRRSYSSRIKVGDREIDEQFEKAVKAVNQTRYLVSEILLNLDNFSTEEQVRQLSDEIVRQLQSGVGFPAVARQFSIAPTAAQGGQLGWISANQLNPRLAQVIRQMQVGQISPPIPTTGGIYILALADKRAGGNDPSKNKFDVLTVGFPASVADDKIAEFVSDFKTCRRAQTAGKKLKASVKRSGLKELRLLPGAAAVAVANLEAGEVAAPHAADDVTNVYIVCDRKDDLGIEISRDQIADNIFSQRISVMARRHLRDLRRDAVVEYR</sequence>
<dbReference type="GO" id="GO:0003755">
    <property type="term" value="F:peptidyl-prolyl cis-trans isomerase activity"/>
    <property type="evidence" value="ECO:0007669"/>
    <property type="project" value="UniProtKB-KW"/>
</dbReference>
<dbReference type="AlphaFoldDB" id="A0A937HI27"/>
<protein>
    <recommendedName>
        <fullName evidence="1">Parvulin-like PPIase</fullName>
    </recommendedName>
    <alternativeName>
        <fullName evidence="7">Peptidyl-prolyl cis-trans isomerase plp</fullName>
    </alternativeName>
    <alternativeName>
        <fullName evidence="8">Rotamase plp</fullName>
    </alternativeName>
</protein>
<organism evidence="12 13">
    <name type="scientific">PS1 clade bacterium</name>
    <dbReference type="NCBI Taxonomy" id="2175152"/>
    <lineage>
        <taxon>Bacteria</taxon>
        <taxon>Pseudomonadati</taxon>
        <taxon>Pseudomonadota</taxon>
        <taxon>Alphaproteobacteria</taxon>
        <taxon>PS1 clade</taxon>
    </lineage>
</organism>
<name>A0A937HI27_9PROT</name>
<dbReference type="Gene3D" id="1.10.4030.10">
    <property type="entry name" value="Porin chaperone SurA, peptide-binding domain"/>
    <property type="match status" value="1"/>
</dbReference>
<dbReference type="SUPFAM" id="SSF109998">
    <property type="entry name" value="Triger factor/SurA peptide-binding domain-like"/>
    <property type="match status" value="1"/>
</dbReference>
<evidence type="ECO:0000256" key="2">
    <source>
        <dbReference type="ARBA" id="ARBA00022729"/>
    </source>
</evidence>
<keyword evidence="5" id="KW-0143">Chaperone</keyword>
<evidence type="ECO:0000256" key="10">
    <source>
        <dbReference type="SAM" id="SignalP"/>
    </source>
</evidence>
<dbReference type="InterPro" id="IPR050280">
    <property type="entry name" value="OMP_Chaperone_SurA"/>
</dbReference>
<proteinExistence type="predicted"/>
<evidence type="ECO:0000313" key="13">
    <source>
        <dbReference type="Proteomes" id="UP000785783"/>
    </source>
</evidence>
<evidence type="ECO:0000256" key="7">
    <source>
        <dbReference type="ARBA" id="ARBA00030642"/>
    </source>
</evidence>
<dbReference type="Proteomes" id="UP000785783">
    <property type="component" value="Unassembled WGS sequence"/>
</dbReference>
<evidence type="ECO:0000256" key="8">
    <source>
        <dbReference type="ARBA" id="ARBA00031484"/>
    </source>
</evidence>
<evidence type="ECO:0000256" key="9">
    <source>
        <dbReference type="PROSITE-ProRule" id="PRU00278"/>
    </source>
</evidence>
<dbReference type="PANTHER" id="PTHR47637:SF1">
    <property type="entry name" value="CHAPERONE SURA"/>
    <property type="match status" value="1"/>
</dbReference>
<dbReference type="PROSITE" id="PS50198">
    <property type="entry name" value="PPIC_PPIASE_2"/>
    <property type="match status" value="1"/>
</dbReference>
<evidence type="ECO:0000256" key="4">
    <source>
        <dbReference type="ARBA" id="ARBA00023110"/>
    </source>
</evidence>
<keyword evidence="4 9" id="KW-0697">Rotamase</keyword>
<dbReference type="Gene3D" id="3.10.50.40">
    <property type="match status" value="1"/>
</dbReference>
<dbReference type="PANTHER" id="PTHR47637">
    <property type="entry name" value="CHAPERONE SURA"/>
    <property type="match status" value="1"/>
</dbReference>
<feature type="chain" id="PRO_5037520255" description="Parvulin-like PPIase" evidence="10">
    <location>
        <begin position="23"/>
        <end position="407"/>
    </location>
</feature>
<evidence type="ECO:0000256" key="1">
    <source>
        <dbReference type="ARBA" id="ARBA00018370"/>
    </source>
</evidence>
<reference evidence="12" key="1">
    <citation type="submission" date="2020-10" db="EMBL/GenBank/DDBJ databases">
        <title>Microbiome of the Black Sea water column analyzed by genome centric metagenomics.</title>
        <authorList>
            <person name="Cabello-Yeves P.J."/>
            <person name="Callieri C."/>
            <person name="Picazo A."/>
            <person name="Mehrshad M."/>
            <person name="Haro-Moreno J.M."/>
            <person name="Roda-Garcia J."/>
            <person name="Dzembekova N."/>
            <person name="Slabakova V."/>
            <person name="Slabakova N."/>
            <person name="Moncheva S."/>
            <person name="Rodriguez-Valera F."/>
        </authorList>
    </citation>
    <scope>NUCLEOTIDE SEQUENCE</scope>
    <source>
        <strain evidence="12">BS307-5m-G5</strain>
    </source>
</reference>
<keyword evidence="3" id="KW-0574">Periplasm</keyword>
<dbReference type="InterPro" id="IPR015391">
    <property type="entry name" value="SurA_N"/>
</dbReference>
<dbReference type="InterPro" id="IPR027304">
    <property type="entry name" value="Trigger_fact/SurA_dom_sf"/>
</dbReference>
<keyword evidence="2 10" id="KW-0732">Signal</keyword>
<dbReference type="SUPFAM" id="SSF54534">
    <property type="entry name" value="FKBP-like"/>
    <property type="match status" value="1"/>
</dbReference>